<keyword evidence="1" id="KW-0472">Membrane</keyword>
<keyword evidence="1" id="KW-0812">Transmembrane</keyword>
<feature type="transmembrane region" description="Helical" evidence="1">
    <location>
        <begin position="16"/>
        <end position="34"/>
    </location>
</feature>
<dbReference type="EMBL" id="MZ666938">
    <property type="protein sequence ID" value="UAJ16911.1"/>
    <property type="molecule type" value="Genomic_DNA"/>
</dbReference>
<reference evidence="2" key="1">
    <citation type="submission" date="2021-07" db="EMBL/GenBank/DDBJ databases">
        <title>A sheep in wolf's clothing: the temperate origins of bacteriophage T7.</title>
        <authorList>
            <person name="Boeckman J.X."/>
            <person name="Korn A."/>
            <person name="Yao G."/>
            <person name="Ravindran A."/>
            <person name="Gonzalez C."/>
            <person name="Gill J."/>
        </authorList>
    </citation>
    <scope>NUCLEOTIDE SEQUENCE</scope>
</reference>
<keyword evidence="3" id="KW-1185">Reference proteome</keyword>
<protein>
    <submittedName>
        <fullName evidence="2">Spanin</fullName>
    </submittedName>
</protein>
<sequence length="73" mass="8774">MKTKQEREVFLKACPLVLDWFLALSATGFIHNMTMRENKRIRRWLRWLGAKEIYSEGASLIHFYFTKEDSQHV</sequence>
<dbReference type="Proteomes" id="UP000827424">
    <property type="component" value="Segment"/>
</dbReference>
<name>A0AAE8XBL2_9CAUD</name>
<evidence type="ECO:0000313" key="2">
    <source>
        <dbReference type="EMBL" id="UAJ16911.1"/>
    </source>
</evidence>
<organism evidence="2 3">
    <name type="scientific">Desulfovibrio phage ProddE</name>
    <dbReference type="NCBI Taxonomy" id="2866661"/>
    <lineage>
        <taxon>Viruses</taxon>
        <taxon>Duplodnaviria</taxon>
        <taxon>Heunggongvirae</taxon>
        <taxon>Uroviricota</taxon>
        <taxon>Caudoviricetes</taxon>
        <taxon>Autographivirales</taxon>
        <taxon>Autographivirales incertae sedis</taxon>
        <taxon>Proddevirus</taxon>
        <taxon>Proddevirus proddE</taxon>
    </lineage>
</organism>
<gene>
    <name evidence="2" type="ORF">CPT_ProddE_031</name>
</gene>
<keyword evidence="1" id="KW-1133">Transmembrane helix</keyword>
<accession>A0AAE8XBL2</accession>
<evidence type="ECO:0000313" key="3">
    <source>
        <dbReference type="Proteomes" id="UP000827424"/>
    </source>
</evidence>
<proteinExistence type="predicted"/>
<evidence type="ECO:0000256" key="1">
    <source>
        <dbReference type="SAM" id="Phobius"/>
    </source>
</evidence>